<gene>
    <name evidence="1" type="ORF">FCI23_27555</name>
</gene>
<dbReference type="RefSeq" id="WP_136726647.1">
    <property type="nucleotide sequence ID" value="NZ_SUMC01000030.1"/>
</dbReference>
<proteinExistence type="predicted"/>
<name>A0A4U0T6N5_9ACTN</name>
<dbReference type="EMBL" id="SUMC01000030">
    <property type="protein sequence ID" value="TKA08475.1"/>
    <property type="molecule type" value="Genomic_DNA"/>
</dbReference>
<dbReference type="AlphaFoldDB" id="A0A4U0T6N5"/>
<reference evidence="1 2" key="1">
    <citation type="submission" date="2019-04" db="EMBL/GenBank/DDBJ databases">
        <title>Streptomyces oryziradicis sp. nov., a novel actinomycete isolated from rhizosphere soil of rice (Oryza sativa L.).</title>
        <authorList>
            <person name="Li C."/>
        </authorList>
    </citation>
    <scope>NUCLEOTIDE SEQUENCE [LARGE SCALE GENOMIC DNA]</scope>
    <source>
        <strain evidence="1 2">NEAU-C40</strain>
    </source>
</reference>
<accession>A0A4U0T6N5</accession>
<dbReference type="Proteomes" id="UP000305778">
    <property type="component" value="Unassembled WGS sequence"/>
</dbReference>
<sequence>MAAKLVGLLRLKPLDQGVELGVVVVTDAHNDRITLDAQQAACLLHDAVPHDPQAGCTAAKYSNRPSPQ</sequence>
<organism evidence="1 2">
    <name type="scientific">Actinacidiphila oryziradicis</name>
    <dbReference type="NCBI Taxonomy" id="2571141"/>
    <lineage>
        <taxon>Bacteria</taxon>
        <taxon>Bacillati</taxon>
        <taxon>Actinomycetota</taxon>
        <taxon>Actinomycetes</taxon>
        <taxon>Kitasatosporales</taxon>
        <taxon>Streptomycetaceae</taxon>
        <taxon>Actinacidiphila</taxon>
    </lineage>
</organism>
<evidence type="ECO:0000313" key="2">
    <source>
        <dbReference type="Proteomes" id="UP000305778"/>
    </source>
</evidence>
<protein>
    <submittedName>
        <fullName evidence="1">Uncharacterized protein</fullName>
    </submittedName>
</protein>
<evidence type="ECO:0000313" key="1">
    <source>
        <dbReference type="EMBL" id="TKA08475.1"/>
    </source>
</evidence>
<keyword evidence="2" id="KW-1185">Reference proteome</keyword>
<comment type="caution">
    <text evidence="1">The sequence shown here is derived from an EMBL/GenBank/DDBJ whole genome shotgun (WGS) entry which is preliminary data.</text>
</comment>